<dbReference type="SMART" id="SM00758">
    <property type="entry name" value="PA14"/>
    <property type="match status" value="3"/>
</dbReference>
<dbReference type="PROSITE" id="PS50194">
    <property type="entry name" value="FILAMIN_REPEAT"/>
    <property type="match status" value="3"/>
</dbReference>
<dbReference type="SUPFAM" id="SSF56988">
    <property type="entry name" value="Anthrax protective antigen"/>
    <property type="match status" value="3"/>
</dbReference>
<feature type="chain" id="PRO_5032995175" evidence="2">
    <location>
        <begin position="20"/>
        <end position="7325"/>
    </location>
</feature>
<accession>A0A833SR71</accession>
<proteinExistence type="predicted"/>
<dbReference type="InterPro" id="IPR039269">
    <property type="entry name" value="ANKFN1"/>
</dbReference>
<dbReference type="InterPro" id="IPR013783">
    <property type="entry name" value="Ig-like_fold"/>
</dbReference>
<dbReference type="EMBL" id="WSZM01000519">
    <property type="protein sequence ID" value="KAF4031960.1"/>
    <property type="molecule type" value="Genomic_DNA"/>
</dbReference>
<dbReference type="InterPro" id="IPR036116">
    <property type="entry name" value="FN3_sf"/>
</dbReference>
<dbReference type="InterPro" id="IPR037524">
    <property type="entry name" value="PA14/GLEYA"/>
</dbReference>
<feature type="domain" description="PA14" evidence="4">
    <location>
        <begin position="4026"/>
        <end position="4171"/>
    </location>
</feature>
<dbReference type="Gene3D" id="2.60.120.380">
    <property type="match status" value="1"/>
</dbReference>
<dbReference type="InterPro" id="IPR017868">
    <property type="entry name" value="Filamin/ABP280_repeat-like"/>
</dbReference>
<dbReference type="SMART" id="SM00060">
    <property type="entry name" value="FN3"/>
    <property type="match status" value="13"/>
</dbReference>
<evidence type="ECO:0000313" key="5">
    <source>
        <dbReference type="EMBL" id="KAF4031960.1"/>
    </source>
</evidence>
<dbReference type="Gene3D" id="3.90.182.10">
    <property type="entry name" value="Toxin - Anthrax Protective Antigen,domain 1"/>
    <property type="match status" value="2"/>
</dbReference>
<dbReference type="Pfam" id="PF00630">
    <property type="entry name" value="Filamin"/>
    <property type="match status" value="2"/>
</dbReference>
<feature type="domain" description="Fibronectin type-III" evidence="3">
    <location>
        <begin position="6005"/>
        <end position="6106"/>
    </location>
</feature>
<feature type="domain" description="Fibronectin type-III" evidence="3">
    <location>
        <begin position="6112"/>
        <end position="6234"/>
    </location>
</feature>
<name>A0A833SR71_PHYIN</name>
<dbReference type="CDD" id="cd00063">
    <property type="entry name" value="FN3"/>
    <property type="match status" value="6"/>
</dbReference>
<dbReference type="InterPro" id="IPR014756">
    <property type="entry name" value="Ig_E-set"/>
</dbReference>
<dbReference type="InterPro" id="IPR001298">
    <property type="entry name" value="Filamin/ABP280_rpt"/>
</dbReference>
<dbReference type="Pfam" id="PF00041">
    <property type="entry name" value="fn3"/>
    <property type="match status" value="3"/>
</dbReference>
<dbReference type="PANTHER" id="PTHR21437:SF1">
    <property type="entry name" value="WIDE AWAKE"/>
    <property type="match status" value="1"/>
</dbReference>
<dbReference type="SUPFAM" id="SSF81296">
    <property type="entry name" value="E set domains"/>
    <property type="match status" value="3"/>
</dbReference>
<evidence type="ECO:0000313" key="6">
    <source>
        <dbReference type="Proteomes" id="UP000602510"/>
    </source>
</evidence>
<feature type="domain" description="PA14" evidence="4">
    <location>
        <begin position="2602"/>
        <end position="2742"/>
    </location>
</feature>
<dbReference type="Proteomes" id="UP000602510">
    <property type="component" value="Unassembled WGS sequence"/>
</dbReference>
<dbReference type="SMART" id="SM00557">
    <property type="entry name" value="IG_FLMN"/>
    <property type="match status" value="1"/>
</dbReference>
<keyword evidence="6" id="KW-1185">Reference proteome</keyword>
<feature type="repeat" description="Filamin" evidence="1">
    <location>
        <begin position="2760"/>
        <end position="2877"/>
    </location>
</feature>
<feature type="domain" description="Fibronectin type-III" evidence="3">
    <location>
        <begin position="24"/>
        <end position="117"/>
    </location>
</feature>
<keyword evidence="2" id="KW-0732">Signal</keyword>
<dbReference type="Pfam" id="PF07691">
    <property type="entry name" value="PA14"/>
    <property type="match status" value="3"/>
</dbReference>
<dbReference type="PANTHER" id="PTHR21437">
    <property type="entry name" value="WIDE AWAKE"/>
    <property type="match status" value="1"/>
</dbReference>
<evidence type="ECO:0000256" key="1">
    <source>
        <dbReference type="PROSITE-ProRule" id="PRU00087"/>
    </source>
</evidence>
<evidence type="ECO:0000259" key="3">
    <source>
        <dbReference type="PROSITE" id="PS50853"/>
    </source>
</evidence>
<dbReference type="Gene3D" id="2.60.40.10">
    <property type="entry name" value="Immunoglobulins"/>
    <property type="match status" value="12"/>
</dbReference>
<protein>
    <submittedName>
        <fullName evidence="5">Fibronectin type III domain</fullName>
    </submittedName>
</protein>
<feature type="domain" description="Fibronectin type-III" evidence="3">
    <location>
        <begin position="1428"/>
        <end position="1540"/>
    </location>
</feature>
<feature type="signal peptide" evidence="2">
    <location>
        <begin position="1"/>
        <end position="19"/>
    </location>
</feature>
<organism evidence="5 6">
    <name type="scientific">Phytophthora infestans</name>
    <name type="common">Potato late blight agent</name>
    <name type="synonym">Botrytis infestans</name>
    <dbReference type="NCBI Taxonomy" id="4787"/>
    <lineage>
        <taxon>Eukaryota</taxon>
        <taxon>Sar</taxon>
        <taxon>Stramenopiles</taxon>
        <taxon>Oomycota</taxon>
        <taxon>Peronosporomycetes</taxon>
        <taxon>Peronosporales</taxon>
        <taxon>Peronosporaceae</taxon>
        <taxon>Phytophthora</taxon>
    </lineage>
</organism>
<dbReference type="PROSITE" id="PS50853">
    <property type="entry name" value="FN3"/>
    <property type="match status" value="8"/>
</dbReference>
<feature type="domain" description="Fibronectin type-III" evidence="3">
    <location>
        <begin position="6966"/>
        <end position="7071"/>
    </location>
</feature>
<dbReference type="PROSITE" id="PS51820">
    <property type="entry name" value="PA14"/>
    <property type="match status" value="3"/>
</dbReference>
<comment type="caution">
    <text evidence="5">The sequence shown here is derived from an EMBL/GenBank/DDBJ whole genome shotgun (WGS) entry which is preliminary data.</text>
</comment>
<feature type="domain" description="Fibronectin type-III" evidence="3">
    <location>
        <begin position="5710"/>
        <end position="5823"/>
    </location>
</feature>
<feature type="domain" description="Fibronectin type-III" evidence="3">
    <location>
        <begin position="851"/>
        <end position="947"/>
    </location>
</feature>
<feature type="repeat" description="Filamin" evidence="1">
    <location>
        <begin position="4591"/>
        <end position="4683"/>
    </location>
</feature>
<dbReference type="InterPro" id="IPR003961">
    <property type="entry name" value="FN3_dom"/>
</dbReference>
<gene>
    <name evidence="5" type="ORF">GN244_ATG16171</name>
</gene>
<feature type="domain" description="PA14" evidence="4">
    <location>
        <begin position="5301"/>
        <end position="5444"/>
    </location>
</feature>
<reference evidence="5" key="1">
    <citation type="submission" date="2020-04" db="EMBL/GenBank/DDBJ databases">
        <title>Hybrid Assembly of Korean Phytophthora infestans isolates.</title>
        <authorList>
            <person name="Prokchorchik M."/>
            <person name="Lee Y."/>
            <person name="Seo J."/>
            <person name="Cho J.-H."/>
            <person name="Park Y.-E."/>
            <person name="Jang D.-C."/>
            <person name="Im J.-S."/>
            <person name="Choi J.-G."/>
            <person name="Park H.-J."/>
            <person name="Lee G.-B."/>
            <person name="Lee Y.-G."/>
            <person name="Hong S.-Y."/>
            <person name="Cho K."/>
            <person name="Sohn K.H."/>
        </authorList>
    </citation>
    <scope>NUCLEOTIDE SEQUENCE</scope>
    <source>
        <strain evidence="5">KR_1_A1</strain>
    </source>
</reference>
<feature type="domain" description="Fibronectin type-III" evidence="3">
    <location>
        <begin position="5468"/>
        <end position="5569"/>
    </location>
</feature>
<feature type="repeat" description="Filamin" evidence="1">
    <location>
        <begin position="3263"/>
        <end position="3300"/>
    </location>
</feature>
<dbReference type="SUPFAM" id="SSF49265">
    <property type="entry name" value="Fibronectin type III"/>
    <property type="match status" value="8"/>
</dbReference>
<sequence length="7325" mass="771264">MRHLLTAALGAIHIAYADGSVPSAPLNVALDVLGPDALAVAWEPPATDGGSPVSAYLVEWDPDPGMREVQVVQTSANTGANEVQTVQTYAKHVKEIQRVTTSATAVAEVQTITTSAAPGETLGGVFTIQMDSTKSGGSVQRSGVIGFNAPASGDRSGVLEILNAMSNIGPTGVQSVQKSMADAQGGITWTIMFSTAMGDVPQLTLSSNFLTGSGANVVINTPKQGNVIDGGMLTLRFKGSTTKDLASDISDAGMQKALEDLASIESVDVTRGGPDAQHGYYWDITFTGEFNSGDLPLMTVPSKSLKATGANAVVTERTAGNQLKGSFQLSYKLAPTGDLPFDCSAATMKSELEKLGTVGTLDVVRTEKPDLQGGYTWTISFLTLKGSLDQLGTDILKLGETRTDGAGPSMGVRVVRTRPGTVQEVQQIQVTTTNSNVKKTASFQLQTTFAGQTLATNPIFANPMDNGACMPTQAEVQKIAVTTVDTTATGGDAIVSKQAAIQLVYTSNTEGDAVSKTGPIYLDKAGDGDCAKGATTIAAELNNLPGIIGPVTVSSSALLATHECTWQVTFTNQPGNVVQLKAIPASSGATASDTVNLGDDTITLTTVTDGTTNMIKTELERLANVAQVTVTATTGLKQTCTWSVTFDGNAGNLPLMTVSTNNGVSYGATGTVSGDTITIVAGTDGTSTVLGGVFALEFEGQRTGYMPFDASEAVMQTQLETLSTIGSVAVTRSGADPNNGYAWMVSFLNNLGNLQPLQPDALALTGTSPKIDVTEATKGALPPFNSKDPSSGLSFDSVVITDLSDLSVTAYHVDENVPFYFRVSAINAAGRGPPSYSTPQYAIPTAQVPSVPTNVSLSAVDGTTVAVYMSSPENDGGASLDSYRVEYSTSPIVDEVQQIRLVVPVTNEVQTIRITTDTVGEVQLIRLISSYSGSPASEIQQVNCDADSSTGTFTLTFGGETTAPIPASQTDVLKIKAVLEELNAITTVTVAFYGGQTTACRPCPTSGCTSGFKVTFTSVVGYQGDMPLLTGNTFDLEGNRRLDVTESTKGQAPVSGTFKLTYLRGKDADTVALQYNAPAATVQAALVALDSSMMIVVTDGTLPPANAAKGERLWRVTFQNSGYVPDMLVRPANNLLQGNGAGILVYTRSATPDPTVPVSVGGNRVSGYFKVKLGGHTTERISHDASDTTVKSKLEALPNVGTVSVTRSTPSLKTEYSWTVTFTANPGSFPIGAGNIDTLVADSTLLRGTNSQAAVTVVQQGSLPLDGTFKLSNTVGGVTQTTAKLSPYDTGEGIQRALETLPSIGGVSVSRQTNSDGFSWFVTFSGCRLNPAVCNIGDVNLLDKVATSLVGGLLPAVPSVTVTEVVKGVAPATTLLVTDLSGGDPFQTVISSLTYGTKYYARVYWHNSVSFGHRAVSVPEFVTTKNLPPGPPWPVTLVSSTATSITVAWEEPTVNGGATVSGYELWISEWAESSYRKVYDRPNDAVAMQTTLQTSADNVIESGHKYSFKVRAVNFCSSENTNAACYGAFSEPVEYTVRSPVVPDPPVSLTRDSRTTINTNAANDGIVFINWTPPKDNGGSPVTSYKLFMDDGTGWALQTLIGSFPHGYTHKSPVLALVVANVPSAPSAPSITEVSATAINVAWQPPATCTSTLTGCNGSPLLGYRLWQFAGVAASYTASGSPVNVEIQRIRTTVSAPVPEIQSVTVVGASGKFKLYVNSQPTPLLSVSATDLEVQTAVATCGVNPTSVTHTATATGRTWAITFALADGPQALMVVVPDQLTNTVLAVAYTTSVTRVQLGTAALGGDFTVSFRGFETGHLSVTTTDKAEMKRHLENLPSVGVVDVTTTAGPNNAMTWDVTFVTELGDLPLIKVTSGRLTGGNPNVQVTTIQEGTPGRVVYDGATAPDILSFKSTNLVSDTLYAFVVVAINAAGDGISGISTPAVAASPGAASSYTEAYGPALLQGMAGIVYEVQSVKTNGLTGSFTLQWGTSGPSSLIDTTTTASALEAMLPTTISSLGAVHVSRADLNGADCVWYVTFVSVVGDAPMLVSSDTTHVQIDEFVKGEANEFTIAPRKASGDVVTYATLPANFQGKDRFWTELWASPPSVIDGTHEFVSEGGLAVYNPVVYEIQTLRFNGVVGTFRLKLDTTNARVGGVVSTSTAPLDAAVLAAASDAKAADLIKTNLETLTNIESVLVSRVSTSGAAPWTYSVTFVTDLCDQPPLELVGDSNFMASATVLTIKELQDGVCEVQTVTTSASVESTAEVQSISTWLDATGSTIQLGGSFSLTFTGMGSITVPYNANAAAMKNLLESLNGIDDVSVTVKSANYGTPTTTGLQTWTVTFNEIMGKVPDIKLDLPTALTGSSATVLIKEVKRMGLSLGGTFVLNFMGGTTHNLPFDIEAAGLKTELQTALSTVREVDVRKEERYNGNRWTISFTKNLGDLPLLEAYPYAYEIQEITTLGGSPTPLEGTFTLSFLTETTAPIAYDVSDVAMKLSLQALPSIGLVDVTRTDKLDPGNRFSWQVTFRSSLGNIGTLVADDSGLTGSFSDVSVTELQPGNKQSLSGQFPQLAVFKKQSGLPSYTARYIPYGAADNYSVSVQQLLSGGLFALYFDNFWLQDEPAIVRVDPQLNFDWGQGAISNYGRDYISIRWFGKLSVPTTDTYVLYVSSSEGVRVWLNHQLRVDTWEDGEDEGGTLENFSESLTAGTFYDLRVEYHEATGVASFKLSWSSSFLPIAPIPTSALFHGEHIAGSPYPITVTPGATDFPYTTAFGSGLTMATAGVTAQFIIQAKDQNDNNKTIDGDAFDVEIKGTSTGTANGVQLAPFEEHKYIGQGQYLVRYLPSVSGTYTVSIQTVNGIDIYCGLGKLHKCSPFALTVRPGPATPHTSQALGNAAATTYGVLDGLIEAVAGLVSNFTIQARDTYANAADADDVFETKMVLQLDRTVQYRSNVLVAGQTGLSAVEYSIPRAGRYEIQTYLNGIPILMCPGGVTCWALNTPAILTVVHSFLHGPSCTVDDTATGALSTATSGGQTSFKIYARDTFGNLRKGDRTTHSLTTGDGRSDAFLVTFTGKDEVFRTSTAVQTLTSADKTIAGYFKLSFGKFRKQLCPLCVNALAGDVLSVSSNLVGILLPGTKFVVQECIFTAASLASTSVTVVTNHGCAAFTSQNFALQVAASGSAATDALTPLIPHDVSASGLRSILQDLHGDAKVEVSLDVGSGYQWKITFLSHLLEWSEAHLAVEYTNGFAFSLYAHPLVVAYTAASGVYPVWYTPHYAGSYTVAVTTWDRDTHVKGSPFTVQVADGATHGPSTLTATGDWRTENYSVAAQQMVIEAGKPLSFQVQLKDTRRLEQQAIRLRAVVLAPVQEVQRVLVDATPFTLSFRGSPATASLTTSSSFGSIRAALEALSTISSGGVTVTPENPADMTAVVTHAFLVTFTKATGSLPLLVSPNSGATVTPLVRGAVSVRQEMQILTCTSAVAVALAGSFSVSFQGRTPVDAAASDTLATFSSTLTTLVGSSVSVVAEGGLQATVCALTTSARLLITFNQVLGDVAPLVYTKPAGSQLTVVGEDNTDNTISGIYPAWGSFTLALPGRAETTVTVTRDWFDITTETATAKLATLVQWTVKFDSHAGNMPELVADYSGISVHDDGQRKPFVETLELVRGSSKFTLTYGGVSTEITPDASLEELEKQLNAIPAGVQLYATSDGVRKSAAELSTASMFFPVCSVANPRRIEIVFKTPTDVPLIAWSLTGNDMYITEAVKGVVPSETAIKISNLEVQKLQCQVTAAAAATASFDLLYAGERITVGANAVPSALQTQLNDMKSILQVGGVDVTSTSPQVCTDPASSVDITFRKVGDQLSFVLAQIRDGILLAQVTETTKGLDSLVYDGSHQGLFNVTATPVVSGTYAMGVTVLSLSTNFCPLSFQVRPTLASGGTSTHTAPAVVTQGVTEWFTLQAVDRFNNLLESSTELGTDAFVAKLLPPSVASTPAESYPVSITESNPNTNGIFSLTFLPQRAGTYTLSLVRRQAGGLWATYYATAFFTDSYLSRQDAAVSFQWGETSPLGDPFPNRNYSIRWRGELRAVVSGLHVFTLRADNAVKLVVDGLVLLDLFATPAVSSAINKFDSLPIELKEGRYYSVEISYRTKDAQSFVKLEWSCQMAGLTRTAVPSASLFTSTELVNTPFSIVAYPGMINSTQVRNSFDGFTTANVSGGPIVTNALDPITFVLEAHDSFGNRRFHSGSDAFEVSMVGVDGWASAGRINDVTTKSAVQYDPTFICKACAVSFVINTRTLTLNVDVASQLEAGVRFRVINANSGTSARRRDCFFTTESVSGPFAASAVAVVVVSANGCAAFSSSSFDVSAIAPTDWNFLGTCSAASGSTSLTTCTSVFGLKRGDQLTVGREANSVHYTAGVLSTVAVPLEQPYRGASSGFVPVFKAGDTTGRHTVSMVPYVKGVYRLSVRLPAIDAVHAVITQADSALGGSFYLSVAGKTTGSLSFAALDTDVKTALEALSTVGVGNVATSVSCTNGDATKGCRWLVTFRHLTEAVSTSLGASYNGVLTGNNAAVVIQTLTQPRAAQMVNGFPKNVRVNPGVMNPTVSTAYGSGLYASTSGVLSSFFVQMKDTHGNNLESDTNYLQVQVFPAGTTYLSSQVAEVSSVAYVSEGLYKVSYMPVLSGRHTVVVTAQMSPEVHKVSSAFALPGTSRGGTFVLRLFSQTTAPLVFEANATDVQQALLNLPVFAVHTMNATTAITVTRAANNQNGFDYLITYTRLPPDLELRIVQTVNNLYSGDGGSGATLTASLQTPQSREHVKTSISLGEPIVNEQQIVTVTSTAALTGGSFQLKFGAHTTDLIPYNAPATTLEDLLNKLPSIGTNGVSVSLTTSLATARAWTVTFLAATAGTPQTAFWNSALYTPNRIVRHARLVGDIPGLTPTSTNTLVAGVNPDGQVAVTTSVTGVSPFTTIVAHGALVPTQCTAVDGSTPFKPGSVNAVGQNGLHSGRFHSRSSFVIEARDTNGNLLDGTGGGFTGAPVQELQVVETFSSAGPGNKLTGSFALVLDGQKTAALPANAGLQEVEAALEALKSLSGFVTVDTPDVQTVKFAAELGDLSALAVDTTKLGGGTGTGKAKVTACDYLRTQQLQTAAASQISGDFSLSFRGSTTPMLPWNVDASTLRSALETLDGIHAAAVSTPVTGTNGGFTWQITLVSTEPQGDNDLELLYAEGYLLLGKQARIQVTPVCPSTKTRENMNIQSVSGSEGHAFVPVLRGASTVVADVSYLGGAAYQAVYDTPREATYSLDVRYVSPRGLMGSYFDNRWQYGTPTFERVDPLIDFMWKEDRITPTSREHVSVRWQGYIKPSFSEDYVFFVLVNDGARLWIENQLVIDQYDFDVDASTAVEFQANASVALIKDRLTGITLEYRENSGVASVSLLWQSHTQPKRIVPSARLFHRSDAIMKSPFSVKTQGSKPSPPLNISLTISAADALTVHFSAPDDDGGAPVTGYQVEWWTYAAYGSNEVQVLKIATSNTGGTFTLTLDNGQTTGPLPASALYSDVEVALEALDGAGDVTVIPAPSANSRDYTITFNSRVGSVPDIQVDATQLTGSKAYMVCSKGATQALANGMQCIASESITSTVHLLSNPVTFTPPDVPKRGDPYTFVISGLTQPAASVEPKAPGEVGGTNGPGFSVRVLAKNSAGNGLPSATAYEADGGPAAPTNVESRLVAGSSTSLRLWWDAPTANNGAIVTFYVVEWCLDLPGRLSSDPFSSFREKPGFFLAAHPTSLRFKYTVDNLVPGAAYVIQVRAENVMGVGQLGKRPASSSIPTAASCTSLLLSWLPVTAADAHGAAVRSYIVDWYQPQSVDTSPFEVQILQIFGKDAADVVTGTFRVQYSGTYTEPLPVDVSEYELEESLEALPALRSVEVERTPFTSRGGYQWAVTFLSEAPAVLGKVLSIDTTKLTATILTTNVGAQLAAPVGSSSITVAAIQGSNQVTSTDTAATGALADMYISTSQGLWRVTAVSVVTGTVTLTLSGSFYGANGNYPAQLGWTVPGALPADYHSKTIPASNATDTYSLVLDTLPPGTPYSARVSACNSLGCNAPTMASPLTLAAPKQKPATPLDVALFADSGSTLRVRWRHPPSDGGNVITHYRIEWDPKRTFDSGADTNGESSKGSSFGYEREAVVNPGVGCLLTPCEAVIGSLERGAPYYVRVYAYNSFGYSIDAGYPVVPGFGVPKTLPEAPVDILLTPMQSSPDRGLTYQIEWDAMDLDALIPDIVTAISSAKTAATISTGLINRVFFAEHTTQLLLLSATAYDVRGSFRLAFQDAVTVGLPWDITSDALAAALETLPTVGRVNIRRVAAGFGFAWFVTFLTTPFRADTSTGDVYGDIPLLKVSTDSTQLLSDFSTSQAATSTLTGTGAKLATATLIRAFNGFEQQMVKISTSAGALGGFFSLSYNQQQTASMPANASAIAVKQALTQITDPNELVGDVDVYKRQSATPTGFVYTIVYKSRLGPNRPLVGCIDKDLTSSVTTATKSCDTTRTQLGGLPAMNSDLYGVAIVNKTDLSVRDDGMAHYDVQGLRRGVGYHVRVSAWNGVGNVFGSTRASTPARFIVQSVPDAPRDVSVEPRSPTKLLVSWTKPLNTGGTTASNYTVQIAARRGVAEQQLIKADSSLGDLSQRRLVLQLRVGDVSGSTTVLGNVSSDGLRSALANALNVPGAIAHVSRNSVGIFSGYGYEWVVTFSDSIGDVSLIEVTEASYESSETSPDYLSALALSVTELVKGSVDGSSMNGAAVTTVVVTPQHEVQRVFIYSGSPVDLGGTVMLSVGGESTAALAVDTTSEDVRVALEGLSTVGQVSVTVTGEVTQRASFPAVRYGVYWDVTFSSTTDDLPLLGVRTDTTLPFTPSACGGTLSGVTPCVEALTLKQGGLPTQTTLSQLTNTSNYVVRLTASNEQFTSKFVTVPGALQPVARPPLEQNAQVASVAVDTLDVMWQAPLGDGGARVVHYKVQWDVSANFDLQSIFSGSDTVLVKESDDEMFDYRITGLSSSKDYFVSVVAYNARGHGVPVTALPVDAHERVTHLTVSGATLDEVALATETMTLSFANYPSKTATVGVASSALELQSALQRLSVVGVLSVKRSDYSKGPAATPYDTSGVDTPSNLLMTWSITFLTASVDGVRASALGALTVAHTGPTIVAPMEVVSPIEDGSLTIRPRAVAATGPRDVRVSIVDAASLGVSWLPSLSPLSSKYLVEWSTTPDFAACRAGSISSSGTRTNYATAAANSQVINALPHRLTAASHTPLSAYQPKRSNTYACRLTTVTTVPRLLLKSCP</sequence>
<evidence type="ECO:0000256" key="2">
    <source>
        <dbReference type="SAM" id="SignalP"/>
    </source>
</evidence>
<evidence type="ECO:0000259" key="4">
    <source>
        <dbReference type="PROSITE" id="PS51820"/>
    </source>
</evidence>
<dbReference type="InterPro" id="IPR011658">
    <property type="entry name" value="PA14_dom"/>
</dbReference>